<dbReference type="Gene3D" id="3.40.50.300">
    <property type="entry name" value="P-loop containing nucleotide triphosphate hydrolases"/>
    <property type="match status" value="1"/>
</dbReference>
<accession>A0A1I6D2L1</accession>
<name>A0A1I6D2L1_9FIRM</name>
<evidence type="ECO:0000256" key="2">
    <source>
        <dbReference type="ARBA" id="ARBA00017703"/>
    </source>
</evidence>
<organism evidence="11 12">
    <name type="scientific">Desulfoscipio geothermicus DSM 3669</name>
    <dbReference type="NCBI Taxonomy" id="1121426"/>
    <lineage>
        <taxon>Bacteria</taxon>
        <taxon>Bacillati</taxon>
        <taxon>Bacillota</taxon>
        <taxon>Clostridia</taxon>
        <taxon>Eubacteriales</taxon>
        <taxon>Desulfallaceae</taxon>
        <taxon>Desulfoscipio</taxon>
    </lineage>
</organism>
<dbReference type="AlphaFoldDB" id="A0A1I6D2L1"/>
<feature type="domain" description="DNA polymerase III delta subunit-like C-terminal" evidence="10">
    <location>
        <begin position="230"/>
        <end position="350"/>
    </location>
</feature>
<dbReference type="GO" id="GO:0003887">
    <property type="term" value="F:DNA-directed DNA polymerase activity"/>
    <property type="evidence" value="ECO:0007669"/>
    <property type="project" value="UniProtKB-KW"/>
</dbReference>
<dbReference type="Pfam" id="PF21694">
    <property type="entry name" value="DNA_pol3_delta_C"/>
    <property type="match status" value="1"/>
</dbReference>
<gene>
    <name evidence="11" type="ORF">SAMN05660706_104156</name>
</gene>
<comment type="catalytic activity">
    <reaction evidence="8">
        <text>DNA(n) + a 2'-deoxyribonucleoside 5'-triphosphate = DNA(n+1) + diphosphate</text>
        <dbReference type="Rhea" id="RHEA:22508"/>
        <dbReference type="Rhea" id="RHEA-COMP:17339"/>
        <dbReference type="Rhea" id="RHEA-COMP:17340"/>
        <dbReference type="ChEBI" id="CHEBI:33019"/>
        <dbReference type="ChEBI" id="CHEBI:61560"/>
        <dbReference type="ChEBI" id="CHEBI:173112"/>
        <dbReference type="EC" id="2.7.7.7"/>
    </reaction>
</comment>
<dbReference type="GO" id="GO:0006261">
    <property type="term" value="P:DNA-templated DNA replication"/>
    <property type="evidence" value="ECO:0007669"/>
    <property type="project" value="TreeGrafter"/>
</dbReference>
<evidence type="ECO:0000256" key="5">
    <source>
        <dbReference type="ARBA" id="ARBA00022705"/>
    </source>
</evidence>
<dbReference type="PANTHER" id="PTHR34388">
    <property type="entry name" value="DNA POLYMERASE III SUBUNIT DELTA"/>
    <property type="match status" value="1"/>
</dbReference>
<dbReference type="Proteomes" id="UP000199584">
    <property type="component" value="Unassembled WGS sequence"/>
</dbReference>
<evidence type="ECO:0000256" key="4">
    <source>
        <dbReference type="ARBA" id="ARBA00022695"/>
    </source>
</evidence>
<dbReference type="EC" id="2.7.7.7" evidence="1"/>
<dbReference type="OrthoDB" id="9775929at2"/>
<dbReference type="GO" id="GO:0003677">
    <property type="term" value="F:DNA binding"/>
    <property type="evidence" value="ECO:0007669"/>
    <property type="project" value="InterPro"/>
</dbReference>
<dbReference type="GO" id="GO:0009360">
    <property type="term" value="C:DNA polymerase III complex"/>
    <property type="evidence" value="ECO:0007669"/>
    <property type="project" value="InterPro"/>
</dbReference>
<dbReference type="Pfam" id="PF06144">
    <property type="entry name" value="DNA_pol3_delta"/>
    <property type="match status" value="1"/>
</dbReference>
<evidence type="ECO:0000313" key="12">
    <source>
        <dbReference type="Proteomes" id="UP000199584"/>
    </source>
</evidence>
<dbReference type="RefSeq" id="WP_092482151.1">
    <property type="nucleotide sequence ID" value="NZ_FOYM01000004.1"/>
</dbReference>
<evidence type="ECO:0000256" key="7">
    <source>
        <dbReference type="ARBA" id="ARBA00034754"/>
    </source>
</evidence>
<proteinExistence type="inferred from homology"/>
<keyword evidence="3" id="KW-0808">Transferase</keyword>
<evidence type="ECO:0000259" key="9">
    <source>
        <dbReference type="Pfam" id="PF06144"/>
    </source>
</evidence>
<dbReference type="Gene3D" id="1.10.8.60">
    <property type="match status" value="1"/>
</dbReference>
<evidence type="ECO:0000256" key="1">
    <source>
        <dbReference type="ARBA" id="ARBA00012417"/>
    </source>
</evidence>
<protein>
    <recommendedName>
        <fullName evidence="2">DNA polymerase III subunit delta</fullName>
        <ecNumber evidence="1">2.7.7.7</ecNumber>
    </recommendedName>
</protein>
<dbReference type="Gene3D" id="1.20.272.10">
    <property type="match status" value="1"/>
</dbReference>
<dbReference type="InterPro" id="IPR027417">
    <property type="entry name" value="P-loop_NTPase"/>
</dbReference>
<evidence type="ECO:0000256" key="3">
    <source>
        <dbReference type="ARBA" id="ARBA00022679"/>
    </source>
</evidence>
<reference evidence="12" key="1">
    <citation type="submission" date="2016-10" db="EMBL/GenBank/DDBJ databases">
        <authorList>
            <person name="Varghese N."/>
            <person name="Submissions S."/>
        </authorList>
    </citation>
    <scope>NUCLEOTIDE SEQUENCE [LARGE SCALE GENOMIC DNA]</scope>
    <source>
        <strain evidence="12">DSM 3669</strain>
    </source>
</reference>
<keyword evidence="5" id="KW-0235">DNA replication</keyword>
<dbReference type="PANTHER" id="PTHR34388:SF1">
    <property type="entry name" value="DNA POLYMERASE III SUBUNIT DELTA"/>
    <property type="match status" value="1"/>
</dbReference>
<keyword evidence="6" id="KW-0239">DNA-directed DNA polymerase</keyword>
<evidence type="ECO:0000259" key="10">
    <source>
        <dbReference type="Pfam" id="PF21694"/>
    </source>
</evidence>
<dbReference type="SUPFAM" id="SSF48019">
    <property type="entry name" value="post-AAA+ oligomerization domain-like"/>
    <property type="match status" value="1"/>
</dbReference>
<dbReference type="InterPro" id="IPR005790">
    <property type="entry name" value="DNA_polIII_delta"/>
</dbReference>
<keyword evidence="4" id="KW-0548">Nucleotidyltransferase</keyword>
<dbReference type="InterPro" id="IPR010372">
    <property type="entry name" value="DNA_pol3_delta_N"/>
</dbReference>
<evidence type="ECO:0000256" key="8">
    <source>
        <dbReference type="ARBA" id="ARBA00049244"/>
    </source>
</evidence>
<evidence type="ECO:0000256" key="6">
    <source>
        <dbReference type="ARBA" id="ARBA00022932"/>
    </source>
</evidence>
<dbReference type="STRING" id="39060.SAMN05660706_104156"/>
<evidence type="ECO:0000313" key="11">
    <source>
        <dbReference type="EMBL" id="SFQ99695.1"/>
    </source>
</evidence>
<feature type="domain" description="DNA polymerase III delta N-terminal" evidence="9">
    <location>
        <begin position="20"/>
        <end position="150"/>
    </location>
</feature>
<sequence length="354" mass="39646">MKYFLDFLAQLKGGDIAPVYLFYGPENYLRDQAIRRLREAILPPGGEELNYEVLDGTVVTGRDIAAAAGSTPFVKGRRLVVVRNTGLFQASGKKKESDVNEEHFKQEEPKNTDVKQILEYLSAPCAGTCLVFATAQSVDKRKKIYKETARVGRAIEFAGLKPTDLVKWLAKLAREAGCSISREAAQELMARCGRDMYTLYNEMNKLTCYVGPGKTIDPETVRELVTGQLEENIFEVVDAIGAKNVMRALAGIRNLLLQKHQAQQITGMVARQFRLILQVKELAGAGHTREDILSALKLHPFVHKKISAQKDNFQTRQLVWAINNLTELDYRVKTGQAAFFTAMETFILKICAEK</sequence>
<dbReference type="InterPro" id="IPR008921">
    <property type="entry name" value="DNA_pol3_clamp-load_cplx_C"/>
</dbReference>
<dbReference type="SUPFAM" id="SSF52540">
    <property type="entry name" value="P-loop containing nucleoside triphosphate hydrolases"/>
    <property type="match status" value="1"/>
</dbReference>
<dbReference type="EMBL" id="FOYM01000004">
    <property type="protein sequence ID" value="SFQ99695.1"/>
    <property type="molecule type" value="Genomic_DNA"/>
</dbReference>
<keyword evidence="12" id="KW-1185">Reference proteome</keyword>
<comment type="similarity">
    <text evidence="7">Belongs to the DNA polymerase HolA subunit family.</text>
</comment>
<dbReference type="InterPro" id="IPR048466">
    <property type="entry name" value="DNA_pol3_delta-like_C"/>
</dbReference>
<dbReference type="NCBIfam" id="TIGR01128">
    <property type="entry name" value="holA"/>
    <property type="match status" value="1"/>
</dbReference>